<evidence type="ECO:0000313" key="2">
    <source>
        <dbReference type="EMBL" id="SOY53732.1"/>
    </source>
</evidence>
<protein>
    <submittedName>
        <fullName evidence="2">Uncharacterized protein</fullName>
    </submittedName>
</protein>
<reference evidence="2 3" key="1">
    <citation type="submission" date="2018-01" db="EMBL/GenBank/DDBJ databases">
        <authorList>
            <person name="Clerissi C."/>
        </authorList>
    </citation>
    <scope>NUCLEOTIDE SEQUENCE [LARGE SCALE GENOMIC DNA]</scope>
    <source>
        <strain evidence="2">Cupriavidus taiwanensis STM 3521</strain>
    </source>
</reference>
<proteinExistence type="predicted"/>
<name>A0A976A2B3_9BURK</name>
<organism evidence="2 3">
    <name type="scientific">Cupriavidus taiwanensis</name>
    <dbReference type="NCBI Taxonomy" id="164546"/>
    <lineage>
        <taxon>Bacteria</taxon>
        <taxon>Pseudomonadati</taxon>
        <taxon>Pseudomonadota</taxon>
        <taxon>Betaproteobacteria</taxon>
        <taxon>Burkholderiales</taxon>
        <taxon>Burkholderiaceae</taxon>
        <taxon>Cupriavidus</taxon>
    </lineage>
</organism>
<evidence type="ECO:0000313" key="3">
    <source>
        <dbReference type="Proteomes" id="UP000256297"/>
    </source>
</evidence>
<accession>A0A976A2B3</accession>
<dbReference type="AlphaFoldDB" id="A0A976A2B3"/>
<evidence type="ECO:0000256" key="1">
    <source>
        <dbReference type="SAM" id="MobiDB-lite"/>
    </source>
</evidence>
<feature type="region of interest" description="Disordered" evidence="1">
    <location>
        <begin position="1"/>
        <end position="63"/>
    </location>
</feature>
<dbReference type="Proteomes" id="UP000256297">
    <property type="component" value="Chromosome CBM2589_b"/>
</dbReference>
<sequence>MVHFVEAPALSPNPSPAGGRGETTLSVKGNAPHDQESQLPPLRNRRRRTGLDGRPCPPDPGRA</sequence>
<dbReference type="EMBL" id="OFSP01000023">
    <property type="protein sequence ID" value="SOY53732.1"/>
    <property type="molecule type" value="Genomic_DNA"/>
</dbReference>
<gene>
    <name evidence="2" type="ORF">CBM2589_B30187</name>
</gene>
<comment type="caution">
    <text evidence="2">The sequence shown here is derived from an EMBL/GenBank/DDBJ whole genome shotgun (WGS) entry which is preliminary data.</text>
</comment>